<gene>
    <name evidence="3" type="ordered locus">Acid_5023</name>
</gene>
<dbReference type="NCBIfam" id="TIGR03507">
    <property type="entry name" value="decahem_SO1788"/>
    <property type="match status" value="1"/>
</dbReference>
<dbReference type="STRING" id="234267.Acid_5023"/>
<dbReference type="SUPFAM" id="SSF48695">
    <property type="entry name" value="Multiheme cytochromes"/>
    <property type="match status" value="1"/>
</dbReference>
<dbReference type="InterPro" id="IPR036280">
    <property type="entry name" value="Multihaem_cyt_sf"/>
</dbReference>
<evidence type="ECO:0000313" key="3">
    <source>
        <dbReference type="EMBL" id="ABJ85979.1"/>
    </source>
</evidence>
<dbReference type="InParanoid" id="Q01WI6"/>
<dbReference type="InterPro" id="IPR054337">
    <property type="entry name" value="Mtrc-MtrF-like_dom_II/IV"/>
</dbReference>
<keyword evidence="1" id="KW-0732">Signal</keyword>
<evidence type="ECO:0000256" key="1">
    <source>
        <dbReference type="ARBA" id="ARBA00022729"/>
    </source>
</evidence>
<dbReference type="Gene3D" id="1.10.720.180">
    <property type="match status" value="1"/>
</dbReference>
<proteinExistence type="predicted"/>
<dbReference type="Gene3D" id="3.90.10.10">
    <property type="entry name" value="Cytochrome C3"/>
    <property type="match status" value="1"/>
</dbReference>
<dbReference type="PANTHER" id="PTHR35038:SF8">
    <property type="entry name" value="C-TYPE POLYHEME CYTOCHROME OMCC"/>
    <property type="match status" value="1"/>
</dbReference>
<organism evidence="3">
    <name type="scientific">Solibacter usitatus (strain Ellin6076)</name>
    <dbReference type="NCBI Taxonomy" id="234267"/>
    <lineage>
        <taxon>Bacteria</taxon>
        <taxon>Pseudomonadati</taxon>
        <taxon>Acidobacteriota</taxon>
        <taxon>Terriglobia</taxon>
        <taxon>Bryobacterales</taxon>
        <taxon>Solibacteraceae</taxon>
        <taxon>Candidatus Solibacter</taxon>
    </lineage>
</organism>
<dbReference type="AlphaFoldDB" id="Q01WI6"/>
<evidence type="ECO:0000259" key="2">
    <source>
        <dbReference type="Pfam" id="PF22113"/>
    </source>
</evidence>
<dbReference type="InterPro" id="IPR051829">
    <property type="entry name" value="Multiheme_Cytochr_ET"/>
</dbReference>
<dbReference type="HOGENOM" id="CLU_011293_1_0_0"/>
<protein>
    <recommendedName>
        <fullName evidence="2">Outer membrane cytochrome MtrC/MtrF-like domain-containing protein</fullName>
    </recommendedName>
</protein>
<dbReference type="KEGG" id="sus:Acid_5023"/>
<accession>Q01WI6</accession>
<feature type="domain" description="Outer membrane cytochrome MtrC/MtrF-like" evidence="2">
    <location>
        <begin position="206"/>
        <end position="377"/>
    </location>
</feature>
<dbReference type="InterPro" id="IPR020014">
    <property type="entry name" value="Decahaem_cyt-c_OmcA/MtrC"/>
</dbReference>
<dbReference type="GO" id="GO:0016491">
    <property type="term" value="F:oxidoreductase activity"/>
    <property type="evidence" value="ECO:0007669"/>
    <property type="project" value="TreeGrafter"/>
</dbReference>
<dbReference type="PANTHER" id="PTHR35038">
    <property type="entry name" value="DISSIMILATORY SULFITE REDUCTASE SIRA"/>
    <property type="match status" value="1"/>
</dbReference>
<dbReference type="OrthoDB" id="9814800at2"/>
<dbReference type="EMBL" id="CP000473">
    <property type="protein sequence ID" value="ABJ85979.1"/>
    <property type="molecule type" value="Genomic_DNA"/>
</dbReference>
<sequence precursor="true">MRILKLNRESAPRWRGALALTFVGAASLFCSSERPGFTPHDKAYHAAESLVNFVRPGLVIKISRGSLAADGAMQVQFSVTDPKGLPLDLNGVTTPGTIATSYVAAYIPAGQIEYISLIARPATGAAGTANQPAADRGGTLVKTADGQYTYTYSAKAPATFDRRQTVTFGTYASRDLTEFDLGTNASNDVFSFVPTGAPVVDVHDEIYTDTCNKCHDPLAAHGGSRRQVPLCVMCHNPGGGGTDTVDPDTGNSIDFRVMIHKIHMGSSLPSVQAGIPYRIIGFGGAINDWSTVVFPALGPQNCQMCHENGAPPQGGVWPPGAKAPNNPPPVNGTYWLTHPSRAACGPCHDDVNFATGKNHANLPQVTDNLCSTCHIPQGDLPFDLSILGAHVFPQYAPGVPGVVFTLQKIDNGLAGETPTVTFTLKNNAGTPINPGDMNLLNLVLGGPTADYQQTISEDARKAAGGNGTYAYKFTAPVPAKATGTWTVAIEGYKNITLLPGTVTETVVRDAGHNVILNFATDASPVTPHLVEFDNAHCNACHYSLSAHGTIRNEGQYCILCHNPTATDQAQRPAGQLPAQAIDMPVMVHRIHTGEDAIAGGQLTPYIVYGRGASVNDFSDVRYPGDRRNCDTCHTNGSQQVPVPATRIQVTNPRAFVTPMGPTAAACTACHTDKSAVAHTQLNTSPAFGESCDVCHGTTSTFSVDKVHARAL</sequence>
<dbReference type="Pfam" id="PF22113">
    <property type="entry name" value="Mtrc-MtrF_II-IV_dom"/>
    <property type="match status" value="2"/>
</dbReference>
<feature type="domain" description="Outer membrane cytochrome MtrC/MtrF-like" evidence="2">
    <location>
        <begin position="533"/>
        <end position="707"/>
    </location>
</feature>
<reference evidence="3" key="1">
    <citation type="submission" date="2006-10" db="EMBL/GenBank/DDBJ databases">
        <title>Complete sequence of Solibacter usitatus Ellin6076.</title>
        <authorList>
            <consortium name="US DOE Joint Genome Institute"/>
            <person name="Copeland A."/>
            <person name="Lucas S."/>
            <person name="Lapidus A."/>
            <person name="Barry K."/>
            <person name="Detter J.C."/>
            <person name="Glavina del Rio T."/>
            <person name="Hammon N."/>
            <person name="Israni S."/>
            <person name="Dalin E."/>
            <person name="Tice H."/>
            <person name="Pitluck S."/>
            <person name="Thompson L.S."/>
            <person name="Brettin T."/>
            <person name="Bruce D."/>
            <person name="Han C."/>
            <person name="Tapia R."/>
            <person name="Gilna P."/>
            <person name="Schmutz J."/>
            <person name="Larimer F."/>
            <person name="Land M."/>
            <person name="Hauser L."/>
            <person name="Kyrpides N."/>
            <person name="Mikhailova N."/>
            <person name="Janssen P.H."/>
            <person name="Kuske C.R."/>
            <person name="Richardson P."/>
        </authorList>
    </citation>
    <scope>NUCLEOTIDE SEQUENCE</scope>
    <source>
        <strain evidence="3">Ellin6076</strain>
    </source>
</reference>
<dbReference type="eggNOG" id="COG3303">
    <property type="taxonomic scope" value="Bacteria"/>
</dbReference>
<name>Q01WI6_SOLUE</name>